<keyword evidence="4" id="KW-0238">DNA-binding</keyword>
<dbReference type="EMBL" id="KN847478">
    <property type="protein sequence ID" value="KIX04484.1"/>
    <property type="molecule type" value="Genomic_DNA"/>
</dbReference>
<dbReference type="SUPFAM" id="SSF57701">
    <property type="entry name" value="Zn2/Cys6 DNA-binding domain"/>
    <property type="match status" value="1"/>
</dbReference>
<evidence type="ECO:0000256" key="7">
    <source>
        <dbReference type="SAM" id="MobiDB-lite"/>
    </source>
</evidence>
<keyword evidence="2" id="KW-0479">Metal-binding</keyword>
<evidence type="ECO:0000313" key="9">
    <source>
        <dbReference type="EMBL" id="KIX04484.1"/>
    </source>
</evidence>
<dbReference type="VEuPathDB" id="FungiDB:Z518_05354"/>
<keyword evidence="10" id="KW-1185">Reference proteome</keyword>
<feature type="region of interest" description="Disordered" evidence="7">
    <location>
        <begin position="1"/>
        <end position="34"/>
    </location>
</feature>
<sequence length="702" mass="78792">MEHVEDPENHSDVSDENEEATQNQQTSAPNAKKIRSSRACVACRRMKTRCEVDEALGNACKLCIRARRQCIMQAIPRRRKRKTTERVADLERKINTLTALLAANDSSGSGDPSPPSAQTDGSIPGDLAPGPSQTLIEDALNHGLLDWKTACKAFDRYRRKMCQYFPFVVFPPTSDAKTVSEQQPTLFFAIVAAALTSINARMDGGLGDMLTKDLALRIMYRGERSLELVQTLLVHISFYIRAKHMRELNFNQLVHIASTMALDIGLGRRPHKPTSTHRTEPHQLESLAGRRAWLGCYYMATSVSMSLRHPAFLRWSVYVEECLDVLSSEPPALPSDVWLCDLIRIQHIAEDASIVFSMDDPGSIVTLRDVKTQYQIGSFRHRLEHWRRYAKTDLTQPYVRHVEASADLFIHEIALHSEHNIDELRAPIRPVAVKPGGVEVITSSLNDLHFLPARIESLFACLSAIHKVFDAMLSMEFATLCTLPNLFFVRTGYAARALRKLLSICETQTLVKGQIPIDIKDLKFEDYMDSLIALLSKIHEANHSQVARAFGMVLKQIRAQDTDPSTIVCGHPQQNPDVDTRQPESLAAPPLLATGQSHPPPTHGEQIYMPPSDLNSFSIDLTSNASSSRQQQHLDAPLAPNLQSTVPPFLQHDMSDSLMSDIDILQWFEQDFQFDDLEMYQQNDDLGSRTRSAPDVGGWQQK</sequence>
<dbReference type="GO" id="GO:0006351">
    <property type="term" value="P:DNA-templated transcription"/>
    <property type="evidence" value="ECO:0007669"/>
    <property type="project" value="InterPro"/>
</dbReference>
<dbReference type="OrthoDB" id="8062037at2759"/>
<comment type="subcellular location">
    <subcellularLocation>
        <location evidence="1">Nucleus</location>
    </subcellularLocation>
</comment>
<organism evidence="9 10">
    <name type="scientific">Rhinocladiella mackenziei CBS 650.93</name>
    <dbReference type="NCBI Taxonomy" id="1442369"/>
    <lineage>
        <taxon>Eukaryota</taxon>
        <taxon>Fungi</taxon>
        <taxon>Dikarya</taxon>
        <taxon>Ascomycota</taxon>
        <taxon>Pezizomycotina</taxon>
        <taxon>Eurotiomycetes</taxon>
        <taxon>Chaetothyriomycetidae</taxon>
        <taxon>Chaetothyriales</taxon>
        <taxon>Herpotrichiellaceae</taxon>
        <taxon>Rhinocladiella</taxon>
    </lineage>
</organism>
<feature type="compositionally biased region" description="Basic and acidic residues" evidence="7">
    <location>
        <begin position="1"/>
        <end position="13"/>
    </location>
</feature>
<evidence type="ECO:0000313" key="10">
    <source>
        <dbReference type="Proteomes" id="UP000053617"/>
    </source>
</evidence>
<dbReference type="HOGENOM" id="CLU_006524_0_2_1"/>
<gene>
    <name evidence="9" type="ORF">Z518_05354</name>
</gene>
<dbReference type="Proteomes" id="UP000053617">
    <property type="component" value="Unassembled WGS sequence"/>
</dbReference>
<feature type="domain" description="Zn(2)-C6 fungal-type" evidence="8">
    <location>
        <begin position="39"/>
        <end position="72"/>
    </location>
</feature>
<dbReference type="PROSITE" id="PS50048">
    <property type="entry name" value="ZN2_CY6_FUNGAL_2"/>
    <property type="match status" value="1"/>
</dbReference>
<evidence type="ECO:0000256" key="6">
    <source>
        <dbReference type="ARBA" id="ARBA00023242"/>
    </source>
</evidence>
<evidence type="ECO:0000256" key="1">
    <source>
        <dbReference type="ARBA" id="ARBA00004123"/>
    </source>
</evidence>
<dbReference type="SMART" id="SM00066">
    <property type="entry name" value="GAL4"/>
    <property type="match status" value="1"/>
</dbReference>
<dbReference type="PANTHER" id="PTHR31845:SF39">
    <property type="entry name" value="TRANSCRIPTION FACTOR PBCR-RELATED"/>
    <property type="match status" value="1"/>
</dbReference>
<keyword evidence="5" id="KW-0804">Transcription</keyword>
<dbReference type="CDD" id="cd12148">
    <property type="entry name" value="fungal_TF_MHR"/>
    <property type="match status" value="1"/>
</dbReference>
<evidence type="ECO:0000256" key="4">
    <source>
        <dbReference type="ARBA" id="ARBA00023125"/>
    </source>
</evidence>
<protein>
    <recommendedName>
        <fullName evidence="8">Zn(2)-C6 fungal-type domain-containing protein</fullName>
    </recommendedName>
</protein>
<feature type="region of interest" description="Disordered" evidence="7">
    <location>
        <begin position="564"/>
        <end position="613"/>
    </location>
</feature>
<reference evidence="9 10" key="1">
    <citation type="submission" date="2015-01" db="EMBL/GenBank/DDBJ databases">
        <title>The Genome Sequence of Rhinocladiella mackenzie CBS 650.93.</title>
        <authorList>
            <consortium name="The Broad Institute Genomics Platform"/>
            <person name="Cuomo C."/>
            <person name="de Hoog S."/>
            <person name="Gorbushina A."/>
            <person name="Stielow B."/>
            <person name="Teixiera M."/>
            <person name="Abouelleil A."/>
            <person name="Chapman S.B."/>
            <person name="Priest M."/>
            <person name="Young S.K."/>
            <person name="Wortman J."/>
            <person name="Nusbaum C."/>
            <person name="Birren B."/>
        </authorList>
    </citation>
    <scope>NUCLEOTIDE SEQUENCE [LARGE SCALE GENOMIC DNA]</scope>
    <source>
        <strain evidence="9 10">CBS 650.93</strain>
    </source>
</reference>
<dbReference type="GeneID" id="25293425"/>
<dbReference type="PANTHER" id="PTHR31845">
    <property type="entry name" value="FINGER DOMAIN PROTEIN, PUTATIVE-RELATED"/>
    <property type="match status" value="1"/>
</dbReference>
<dbReference type="Pfam" id="PF04082">
    <property type="entry name" value="Fungal_trans"/>
    <property type="match status" value="1"/>
</dbReference>
<dbReference type="GO" id="GO:0000976">
    <property type="term" value="F:transcription cis-regulatory region binding"/>
    <property type="evidence" value="ECO:0007669"/>
    <property type="project" value="TreeGrafter"/>
</dbReference>
<dbReference type="PROSITE" id="PS00463">
    <property type="entry name" value="ZN2_CY6_FUNGAL_1"/>
    <property type="match status" value="1"/>
</dbReference>
<dbReference type="STRING" id="1442369.A0A0D2IF95"/>
<dbReference type="AlphaFoldDB" id="A0A0D2IF95"/>
<name>A0A0D2IF95_9EURO</name>
<evidence type="ECO:0000256" key="5">
    <source>
        <dbReference type="ARBA" id="ARBA00023163"/>
    </source>
</evidence>
<dbReference type="InterPro" id="IPR001138">
    <property type="entry name" value="Zn2Cys6_DnaBD"/>
</dbReference>
<evidence type="ECO:0000256" key="2">
    <source>
        <dbReference type="ARBA" id="ARBA00022723"/>
    </source>
</evidence>
<feature type="compositionally biased region" description="Polar residues" evidence="7">
    <location>
        <begin position="20"/>
        <end position="29"/>
    </location>
</feature>
<dbReference type="GO" id="GO:0005634">
    <property type="term" value="C:nucleus"/>
    <property type="evidence" value="ECO:0007669"/>
    <property type="project" value="UniProtKB-SubCell"/>
</dbReference>
<evidence type="ECO:0000259" key="8">
    <source>
        <dbReference type="PROSITE" id="PS50048"/>
    </source>
</evidence>
<accession>A0A0D2IF95</accession>
<dbReference type="RefSeq" id="XP_013271620.1">
    <property type="nucleotide sequence ID" value="XM_013416166.1"/>
</dbReference>
<keyword evidence="3" id="KW-0805">Transcription regulation</keyword>
<dbReference type="Gene3D" id="4.10.240.10">
    <property type="entry name" value="Zn(2)-C6 fungal-type DNA-binding domain"/>
    <property type="match status" value="1"/>
</dbReference>
<proteinExistence type="predicted"/>
<evidence type="ECO:0000256" key="3">
    <source>
        <dbReference type="ARBA" id="ARBA00023015"/>
    </source>
</evidence>
<dbReference type="InterPro" id="IPR007219">
    <property type="entry name" value="XnlR_reg_dom"/>
</dbReference>
<dbReference type="GO" id="GO:0000981">
    <property type="term" value="F:DNA-binding transcription factor activity, RNA polymerase II-specific"/>
    <property type="evidence" value="ECO:0007669"/>
    <property type="project" value="InterPro"/>
</dbReference>
<keyword evidence="6" id="KW-0539">Nucleus</keyword>
<dbReference type="GO" id="GO:0008270">
    <property type="term" value="F:zinc ion binding"/>
    <property type="evidence" value="ECO:0007669"/>
    <property type="project" value="InterPro"/>
</dbReference>
<dbReference type="InterPro" id="IPR051089">
    <property type="entry name" value="prtT"/>
</dbReference>
<dbReference type="CDD" id="cd00067">
    <property type="entry name" value="GAL4"/>
    <property type="match status" value="1"/>
</dbReference>
<feature type="region of interest" description="Disordered" evidence="7">
    <location>
        <begin position="103"/>
        <end position="128"/>
    </location>
</feature>
<dbReference type="InterPro" id="IPR036864">
    <property type="entry name" value="Zn2-C6_fun-type_DNA-bd_sf"/>
</dbReference>